<dbReference type="GO" id="GO:0043041">
    <property type="term" value="P:amino acid activation for nonribosomal peptide biosynthetic process"/>
    <property type="evidence" value="ECO:0007669"/>
    <property type="project" value="TreeGrafter"/>
</dbReference>
<dbReference type="InterPro" id="IPR023213">
    <property type="entry name" value="CAT-like_dom_sf"/>
</dbReference>
<protein>
    <recommendedName>
        <fullName evidence="9">Non-ribosomal peptide synthetase</fullName>
    </recommendedName>
</protein>
<sequence length="1353" mass="147195">MPSDTLTAPPFDPALLSRLLDLDETAPPAPAGDPDPHAPFPLTEIQRGYLLGRDPDLPLGGTACQFYYEIDCETLDVRRYRDAWARMVRRHPMLRAEILDATRQRVREMVPDLNIPLHDWSGGSEACAERALAALRRRLARDLPARERWPLFDVELSLWPTGRTRIHLRFDLLVTDQQSILTILDEVARLYRDPGLQLPEPEITFKQVIEGRTSDDGDRARRYWCARAADLPAAPQLPMPCPLERIGRPIYERLSQRIEPAPWNRLKVLAAELGVTPSCVLLGLFGEALAVWSETRHFCLNMTLFDRPAVHPDIDRVVGDFTTNLLFEMDLRLPMPRRERFARLQNALWRDIEHSAFSGVAVMREMARARGHLEGPLMPVVFTSTLSQNDARLFADAQAQPGRPVLSLSQTPQVILDNQVMEWEGALLVNWDVAVNALAPEVARDLFDRFTGLIAELADDPSRIDRASAAMPDPDAAMIEPPLVPPGPEDGKARLADAWLQALPGCGDRPAIRTSNRILTHTALARRVAGIAASLRERGLGRGATVALLLEKSPDQIAACLAVSLAGAAYVPVDTNQPAARQARILADLRPDLLLYKSQLPESLRDIVAGRSLDLDATGDGDPAGLAALEGAGPQDCAYIIYTSGSTGQPKGVTVTHAAAVNTIRDVSRRFGIGGDDCVLGLSELHFDLSVYDVFGVLGCGGALALPDPDQQRNPAHWHRLCAEAGVTLWNTVPGLFALLADYHEVGGTSPAPALRTVLLSGDWIPLDLPERAWRLWPAARIVSLGGATEAAIWSIAHPIDSVDPDWTSIPYGRGLGRQQVFVLDKALSLCPPGKTGDLFIAGDGLATGYHGDPEKTRRHFFPHPRTGLPLYRTGDLGRYRTDGVIVFQGRADGQVKINGFRVETGEIARALKTHAAVEDAEILAVGDGRHPRLAAFVKSATVPPPAPSSLQDHLAALLPGHMLPAHWGFVEAWPLTANGKLDRKALAAGLPAQPARTGRAPAGDAVEVAVLDMVARTLNQPAVAMTDNLVALGATSLELIALANRIETQYGCRPALTELARAVAMPDLVALVRGLTANRTDAPIWPGERRLRDRLSRSRAIADPVARRLFKNGLARPVFSGESVPLDRDDVPIAQPNRRSWRCFHDGVLPLDALGLLLGALRRHHADGEERFQYASAGGLYPVETYLLIPDGRVEGLAGGGYWYDPESHRLVACSAPERIPDLGRLSAGNRDWVGQGRFLIVFAAALDRILPLYEGASLPFALIECGAMCQLLEQTAAGLAEDGFAERGLPDIGLCQLGDLPPEELSRLLGLPPDRLYLHGMVGGMIDPEQAAAWRATPKSHAPQAMTEGTL</sequence>
<dbReference type="Gene3D" id="3.30.300.30">
    <property type="match status" value="1"/>
</dbReference>
<reference evidence="7 8" key="1">
    <citation type="submission" date="2018-04" db="EMBL/GenBank/DDBJ databases">
        <title>Complete genome sequence of the nitrogen-fixing bacterium Azospirillum humicireducens type strain SgZ-5.</title>
        <authorList>
            <person name="Yu Z."/>
        </authorList>
    </citation>
    <scope>NUCLEOTIDE SEQUENCE [LARGE SCALE GENOMIC DNA]</scope>
    <source>
        <strain evidence="7 8">SgZ-5</strain>
        <plasmid evidence="7 8">pYZ3</plasmid>
    </source>
</reference>
<dbReference type="EMBL" id="CP028904">
    <property type="protein sequence ID" value="AWB07834.1"/>
    <property type="molecule type" value="Genomic_DNA"/>
</dbReference>
<keyword evidence="2" id="KW-0596">Phosphopantetheine</keyword>
<dbReference type="FunFam" id="3.30.559.10:FF:000023">
    <property type="entry name" value="Non-ribosomal peptide synthetase"/>
    <property type="match status" value="1"/>
</dbReference>
<comment type="cofactor">
    <cofactor evidence="1">
        <name>pantetheine 4'-phosphate</name>
        <dbReference type="ChEBI" id="CHEBI:47942"/>
    </cofactor>
</comment>
<geneLocation type="plasmid" evidence="7 8">
    <name>pYZ3</name>
</geneLocation>
<dbReference type="Pfam" id="PF00550">
    <property type="entry name" value="PP-binding"/>
    <property type="match status" value="1"/>
</dbReference>
<keyword evidence="3" id="KW-0597">Phosphoprotein</keyword>
<name>A0A2R4VTU0_9PROT</name>
<keyword evidence="8" id="KW-1185">Reference proteome</keyword>
<dbReference type="Pfam" id="PF00668">
    <property type="entry name" value="Condensation"/>
    <property type="match status" value="1"/>
</dbReference>
<dbReference type="Gene3D" id="2.30.38.10">
    <property type="entry name" value="Luciferase, Domain 3"/>
    <property type="match status" value="1"/>
</dbReference>
<evidence type="ECO:0000313" key="8">
    <source>
        <dbReference type="Proteomes" id="UP000077405"/>
    </source>
</evidence>
<dbReference type="CDD" id="cd02142">
    <property type="entry name" value="McbC_SagB-like_oxidoreductase"/>
    <property type="match status" value="1"/>
</dbReference>
<dbReference type="InterPro" id="IPR036736">
    <property type="entry name" value="ACP-like_sf"/>
</dbReference>
<dbReference type="InterPro" id="IPR045851">
    <property type="entry name" value="AMP-bd_C_sf"/>
</dbReference>
<dbReference type="PANTHER" id="PTHR45527">
    <property type="entry name" value="NONRIBOSOMAL PEPTIDE SYNTHETASE"/>
    <property type="match status" value="1"/>
</dbReference>
<dbReference type="GO" id="GO:0031177">
    <property type="term" value="F:phosphopantetheine binding"/>
    <property type="evidence" value="ECO:0007669"/>
    <property type="project" value="TreeGrafter"/>
</dbReference>
<evidence type="ECO:0000256" key="2">
    <source>
        <dbReference type="ARBA" id="ARBA00022450"/>
    </source>
</evidence>
<dbReference type="InterPro" id="IPR020845">
    <property type="entry name" value="AMP-binding_CS"/>
</dbReference>
<dbReference type="GO" id="GO:0005737">
    <property type="term" value="C:cytoplasm"/>
    <property type="evidence" value="ECO:0007669"/>
    <property type="project" value="TreeGrafter"/>
</dbReference>
<dbReference type="OrthoDB" id="9770470at2"/>
<dbReference type="Gene3D" id="3.30.559.30">
    <property type="entry name" value="Nonribosomal peptide synthetase, condensation domain"/>
    <property type="match status" value="1"/>
</dbReference>
<evidence type="ECO:0008006" key="9">
    <source>
        <dbReference type="Google" id="ProtNLM"/>
    </source>
</evidence>
<dbReference type="InterPro" id="IPR000415">
    <property type="entry name" value="Nitroreductase-like"/>
</dbReference>
<dbReference type="GO" id="GO:0044550">
    <property type="term" value="P:secondary metabolite biosynthetic process"/>
    <property type="evidence" value="ECO:0007669"/>
    <property type="project" value="TreeGrafter"/>
</dbReference>
<dbReference type="Gene3D" id="3.40.50.980">
    <property type="match status" value="2"/>
</dbReference>
<dbReference type="InterPro" id="IPR057737">
    <property type="entry name" value="Condensation_MtbB-like"/>
</dbReference>
<dbReference type="GO" id="GO:0016491">
    <property type="term" value="F:oxidoreductase activity"/>
    <property type="evidence" value="ECO:0007669"/>
    <property type="project" value="InterPro"/>
</dbReference>
<dbReference type="InterPro" id="IPR029479">
    <property type="entry name" value="Nitroreductase"/>
</dbReference>
<dbReference type="Proteomes" id="UP000077405">
    <property type="component" value="Plasmid pYZ3"/>
</dbReference>
<dbReference type="SUPFAM" id="SSF47336">
    <property type="entry name" value="ACP-like"/>
    <property type="match status" value="1"/>
</dbReference>
<evidence type="ECO:0000259" key="5">
    <source>
        <dbReference type="PROSITE" id="PS50075"/>
    </source>
</evidence>
<dbReference type="Gene3D" id="3.30.559.10">
    <property type="entry name" value="Chloramphenicol acetyltransferase-like domain"/>
    <property type="match status" value="1"/>
</dbReference>
<dbReference type="InterPro" id="IPR006195">
    <property type="entry name" value="aa-tRNA-synth_II"/>
</dbReference>
<dbReference type="Pfam" id="PF00881">
    <property type="entry name" value="Nitroreductase"/>
    <property type="match status" value="1"/>
</dbReference>
<dbReference type="KEGG" id="ahu:A6A40_22510"/>
<dbReference type="PANTHER" id="PTHR45527:SF10">
    <property type="entry name" value="PYOCHELIN SYNTHASE PCHF"/>
    <property type="match status" value="1"/>
</dbReference>
<dbReference type="Gene3D" id="3.40.109.10">
    <property type="entry name" value="NADH Oxidase"/>
    <property type="match status" value="1"/>
</dbReference>
<dbReference type="InterPro" id="IPR010071">
    <property type="entry name" value="AA_adenyl_dom"/>
</dbReference>
<dbReference type="SUPFAM" id="SSF52777">
    <property type="entry name" value="CoA-dependent acyltransferases"/>
    <property type="match status" value="2"/>
</dbReference>
<evidence type="ECO:0000256" key="4">
    <source>
        <dbReference type="ARBA" id="ARBA00022598"/>
    </source>
</evidence>
<dbReference type="PROSITE" id="PS00455">
    <property type="entry name" value="AMP_BINDING"/>
    <property type="match status" value="1"/>
</dbReference>
<feature type="domain" description="Carrier" evidence="5">
    <location>
        <begin position="1002"/>
        <end position="1080"/>
    </location>
</feature>
<dbReference type="InterPro" id="IPR000873">
    <property type="entry name" value="AMP-dep_synth/lig_dom"/>
</dbReference>
<dbReference type="Pfam" id="PF00501">
    <property type="entry name" value="AMP-binding"/>
    <property type="match status" value="1"/>
</dbReference>
<dbReference type="PROSITE" id="PS50075">
    <property type="entry name" value="CARRIER"/>
    <property type="match status" value="1"/>
</dbReference>
<dbReference type="RefSeq" id="WP_108548111.1">
    <property type="nucleotide sequence ID" value="NZ_CP028904.1"/>
</dbReference>
<evidence type="ECO:0000256" key="1">
    <source>
        <dbReference type="ARBA" id="ARBA00001957"/>
    </source>
</evidence>
<dbReference type="InterPro" id="IPR001242">
    <property type="entry name" value="Condensation_dom"/>
</dbReference>
<dbReference type="FunFam" id="3.30.559.30:FF:000006">
    <property type="entry name" value="Yersiniabactin polyketide/non-ribosomal peptide synthetase"/>
    <property type="match status" value="1"/>
</dbReference>
<dbReference type="GO" id="GO:0016874">
    <property type="term" value="F:ligase activity"/>
    <property type="evidence" value="ECO:0007669"/>
    <property type="project" value="UniProtKB-KW"/>
</dbReference>
<dbReference type="NCBIfam" id="TIGR01733">
    <property type="entry name" value="AA-adenyl-dom"/>
    <property type="match status" value="1"/>
</dbReference>
<dbReference type="Gene3D" id="1.10.1200.10">
    <property type="entry name" value="ACP-like"/>
    <property type="match status" value="1"/>
</dbReference>
<dbReference type="SUPFAM" id="SSF56801">
    <property type="entry name" value="Acetyl-CoA synthetase-like"/>
    <property type="match status" value="1"/>
</dbReference>
<feature type="domain" description="Aminoacyl-transfer RNA synthetases class-II family profile" evidence="6">
    <location>
        <begin position="13"/>
        <end position="1253"/>
    </location>
</feature>
<keyword evidence="7" id="KW-0614">Plasmid</keyword>
<evidence type="ECO:0000259" key="6">
    <source>
        <dbReference type="PROSITE" id="PS50862"/>
    </source>
</evidence>
<keyword evidence="4" id="KW-0436">Ligase</keyword>
<dbReference type="CDD" id="cd19535">
    <property type="entry name" value="Cyc_NRPS"/>
    <property type="match status" value="1"/>
</dbReference>
<evidence type="ECO:0000313" key="7">
    <source>
        <dbReference type="EMBL" id="AWB07834.1"/>
    </source>
</evidence>
<evidence type="ECO:0000256" key="3">
    <source>
        <dbReference type="ARBA" id="ARBA00022553"/>
    </source>
</evidence>
<dbReference type="PROSITE" id="PS50862">
    <property type="entry name" value="AA_TRNA_LIGASE_II"/>
    <property type="match status" value="1"/>
</dbReference>
<dbReference type="SUPFAM" id="SSF55469">
    <property type="entry name" value="FMN-dependent nitroreductase-like"/>
    <property type="match status" value="1"/>
</dbReference>
<proteinExistence type="predicted"/>
<organism evidence="7 8">
    <name type="scientific">Azospirillum humicireducens</name>
    <dbReference type="NCBI Taxonomy" id="1226968"/>
    <lineage>
        <taxon>Bacteria</taxon>
        <taxon>Pseudomonadati</taxon>
        <taxon>Pseudomonadota</taxon>
        <taxon>Alphaproteobacteria</taxon>
        <taxon>Rhodospirillales</taxon>
        <taxon>Azospirillaceae</taxon>
        <taxon>Azospirillum</taxon>
    </lineage>
</organism>
<accession>A0A2R4VTU0</accession>
<dbReference type="InterPro" id="IPR009081">
    <property type="entry name" value="PP-bd_ACP"/>
</dbReference>
<gene>
    <name evidence="7" type="ORF">A6A40_22510</name>
</gene>